<feature type="transmembrane region" description="Helical" evidence="10">
    <location>
        <begin position="111"/>
        <end position="131"/>
    </location>
</feature>
<dbReference type="EC" id="2.3.1.275" evidence="10"/>
<comment type="function">
    <text evidence="10">Catalyzes the transfer of an acyl group from acyl-phosphate (acyl-PO(4)) to glycerol-3-phosphate (G3P) to form lysophosphatidic acid (LPA). This enzyme utilizes acyl-phosphate as fatty acyl donor, but not acyl-CoA or acyl-ACP.</text>
</comment>
<feature type="transmembrane region" description="Helical" evidence="10">
    <location>
        <begin position="151"/>
        <end position="172"/>
    </location>
</feature>
<feature type="transmembrane region" description="Helical" evidence="10">
    <location>
        <begin position="6"/>
        <end position="25"/>
    </location>
</feature>
<keyword evidence="3 10" id="KW-0808">Transferase</keyword>
<dbReference type="HAMAP" id="MF_01043">
    <property type="entry name" value="PlsY"/>
    <property type="match status" value="1"/>
</dbReference>
<comment type="caution">
    <text evidence="11">The sequence shown here is derived from an EMBL/GenBank/DDBJ whole genome shotgun (WGS) entry which is preliminary data.</text>
</comment>
<gene>
    <name evidence="10" type="primary">plsY</name>
    <name evidence="11" type="ORF">CXL00_08540</name>
</gene>
<dbReference type="Proteomes" id="UP000235897">
    <property type="component" value="Unassembled WGS sequence"/>
</dbReference>
<keyword evidence="8 10" id="KW-0594">Phospholipid biosynthesis</keyword>
<reference evidence="11 12" key="1">
    <citation type="submission" date="2018-01" db="EMBL/GenBank/DDBJ databases">
        <title>Denitrification phenotypes of diverse strains of Pseudomonas stutzeri.</title>
        <authorList>
            <person name="Milligan D.A."/>
            <person name="Bergaust L."/>
            <person name="Bakken L.R."/>
            <person name="Frostegard A."/>
        </authorList>
    </citation>
    <scope>NUCLEOTIDE SEQUENCE [LARGE SCALE GENOMIC DNA]</scope>
    <source>
        <strain evidence="11 12">28a3</strain>
    </source>
</reference>
<sequence>MFWQLTLLAYLTGSLSFAILLSRLAGVPDPRASGSGNPGATNMLRLAGKRLAISTLFGDLLKGLLPVLLAAALGLPVEQQAWIALAAVLGHLYPLYFRFRGGKGVATAAGALLGLHPPTALLALVIWLAVFKLTRTSSIAALVALPLCLPFLAWQQPAALWPMALLAGLIVWRHRNNLRDLLAGTERHF</sequence>
<evidence type="ECO:0000256" key="4">
    <source>
        <dbReference type="ARBA" id="ARBA00022692"/>
    </source>
</evidence>
<dbReference type="NCBIfam" id="TIGR00023">
    <property type="entry name" value="glycerol-3-phosphate 1-O-acyltransferase PlsY"/>
    <property type="match status" value="1"/>
</dbReference>
<evidence type="ECO:0000313" key="12">
    <source>
        <dbReference type="Proteomes" id="UP000235897"/>
    </source>
</evidence>
<dbReference type="PANTHER" id="PTHR30309">
    <property type="entry name" value="INNER MEMBRANE PROTEIN YGIH"/>
    <property type="match status" value="1"/>
</dbReference>
<keyword evidence="2 10" id="KW-0444">Lipid biosynthesis</keyword>
<comment type="catalytic activity">
    <reaction evidence="10">
        <text>an acyl phosphate + sn-glycerol 3-phosphate = a 1-acyl-sn-glycero-3-phosphate + phosphate</text>
        <dbReference type="Rhea" id="RHEA:34075"/>
        <dbReference type="ChEBI" id="CHEBI:43474"/>
        <dbReference type="ChEBI" id="CHEBI:57597"/>
        <dbReference type="ChEBI" id="CHEBI:57970"/>
        <dbReference type="ChEBI" id="CHEBI:59918"/>
        <dbReference type="EC" id="2.3.1.275"/>
    </reaction>
</comment>
<evidence type="ECO:0000256" key="2">
    <source>
        <dbReference type="ARBA" id="ARBA00022516"/>
    </source>
</evidence>
<dbReference type="GO" id="GO:0043772">
    <property type="term" value="F:acyl-phosphate glycerol-3-phosphate acyltransferase activity"/>
    <property type="evidence" value="ECO:0007669"/>
    <property type="project" value="UniProtKB-UniRule"/>
</dbReference>
<dbReference type="PANTHER" id="PTHR30309:SF0">
    <property type="entry name" value="GLYCEROL-3-PHOSPHATE ACYLTRANSFERASE-RELATED"/>
    <property type="match status" value="1"/>
</dbReference>
<evidence type="ECO:0000256" key="9">
    <source>
        <dbReference type="ARBA" id="ARBA00023264"/>
    </source>
</evidence>
<dbReference type="GO" id="GO:0008654">
    <property type="term" value="P:phospholipid biosynthetic process"/>
    <property type="evidence" value="ECO:0007669"/>
    <property type="project" value="UniProtKB-UniRule"/>
</dbReference>
<keyword evidence="9 10" id="KW-1208">Phospholipid metabolism</keyword>
<proteinExistence type="inferred from homology"/>
<comment type="pathway">
    <text evidence="10">Lipid metabolism; phospholipid metabolism.</text>
</comment>
<evidence type="ECO:0000256" key="6">
    <source>
        <dbReference type="ARBA" id="ARBA00023098"/>
    </source>
</evidence>
<name>A0A2N8SX17_STUST</name>
<evidence type="ECO:0000256" key="1">
    <source>
        <dbReference type="ARBA" id="ARBA00022475"/>
    </source>
</evidence>
<comment type="subcellular location">
    <subcellularLocation>
        <location evidence="10">Cell membrane</location>
        <topology evidence="10">Multi-pass membrane protein</topology>
    </subcellularLocation>
</comment>
<feature type="transmembrane region" description="Helical" evidence="10">
    <location>
        <begin position="51"/>
        <end position="75"/>
    </location>
</feature>
<organism evidence="11 12">
    <name type="scientific">Stutzerimonas stutzeri</name>
    <name type="common">Pseudomonas stutzeri</name>
    <dbReference type="NCBI Taxonomy" id="316"/>
    <lineage>
        <taxon>Bacteria</taxon>
        <taxon>Pseudomonadati</taxon>
        <taxon>Pseudomonadota</taxon>
        <taxon>Gammaproteobacteria</taxon>
        <taxon>Pseudomonadales</taxon>
        <taxon>Pseudomonadaceae</taxon>
        <taxon>Stutzerimonas</taxon>
    </lineage>
</organism>
<evidence type="ECO:0000256" key="3">
    <source>
        <dbReference type="ARBA" id="ARBA00022679"/>
    </source>
</evidence>
<dbReference type="GO" id="GO:0005886">
    <property type="term" value="C:plasma membrane"/>
    <property type="evidence" value="ECO:0007669"/>
    <property type="project" value="UniProtKB-SubCell"/>
</dbReference>
<keyword evidence="1 10" id="KW-1003">Cell membrane</keyword>
<evidence type="ECO:0000256" key="10">
    <source>
        <dbReference type="HAMAP-Rule" id="MF_01043"/>
    </source>
</evidence>
<dbReference type="Pfam" id="PF02660">
    <property type="entry name" value="G3P_acyltransf"/>
    <property type="match status" value="1"/>
</dbReference>
<dbReference type="UniPathway" id="UPA00085"/>
<dbReference type="InterPro" id="IPR003811">
    <property type="entry name" value="G3P_acylTferase_PlsY"/>
</dbReference>
<evidence type="ECO:0000256" key="5">
    <source>
        <dbReference type="ARBA" id="ARBA00022989"/>
    </source>
</evidence>
<accession>A0A2N8SX17</accession>
<dbReference type="AlphaFoldDB" id="A0A2N8SX17"/>
<keyword evidence="4 10" id="KW-0812">Transmembrane</keyword>
<keyword evidence="5 10" id="KW-1133">Transmembrane helix</keyword>
<comment type="subunit">
    <text evidence="10">Probably interacts with PlsX.</text>
</comment>
<protein>
    <recommendedName>
        <fullName evidence="10">Glycerol-3-phosphate acyltransferase</fullName>
    </recommendedName>
    <alternativeName>
        <fullName evidence="10">Acyl-PO4 G3P acyltransferase</fullName>
    </alternativeName>
    <alternativeName>
        <fullName evidence="10">Acyl-phosphate--glycerol-3-phosphate acyltransferase</fullName>
    </alternativeName>
    <alternativeName>
        <fullName evidence="10">G3P acyltransferase</fullName>
        <shortName evidence="10">GPAT</shortName>
        <ecNumber evidence="10">2.3.1.275</ecNumber>
    </alternativeName>
    <alternativeName>
        <fullName evidence="10">Lysophosphatidic acid synthase</fullName>
        <shortName evidence="10">LPA synthase</shortName>
    </alternativeName>
</protein>
<dbReference type="SMART" id="SM01207">
    <property type="entry name" value="G3P_acyltransf"/>
    <property type="match status" value="1"/>
</dbReference>
<keyword evidence="7 10" id="KW-0472">Membrane</keyword>
<feature type="transmembrane region" description="Helical" evidence="10">
    <location>
        <begin position="81"/>
        <end position="99"/>
    </location>
</feature>
<keyword evidence="6 10" id="KW-0443">Lipid metabolism</keyword>
<evidence type="ECO:0000256" key="8">
    <source>
        <dbReference type="ARBA" id="ARBA00023209"/>
    </source>
</evidence>
<dbReference type="OrthoDB" id="9777124at2"/>
<keyword evidence="11" id="KW-0012">Acyltransferase</keyword>
<dbReference type="RefSeq" id="WP_031310804.1">
    <property type="nucleotide sequence ID" value="NZ_CP073105.1"/>
</dbReference>
<comment type="similarity">
    <text evidence="10">Belongs to the PlsY family.</text>
</comment>
<dbReference type="EMBL" id="POUW01000002">
    <property type="protein sequence ID" value="PNG07026.1"/>
    <property type="molecule type" value="Genomic_DNA"/>
</dbReference>
<evidence type="ECO:0000256" key="7">
    <source>
        <dbReference type="ARBA" id="ARBA00023136"/>
    </source>
</evidence>
<evidence type="ECO:0000313" key="11">
    <source>
        <dbReference type="EMBL" id="PNG07026.1"/>
    </source>
</evidence>